<protein>
    <recommendedName>
        <fullName evidence="1">O-methyltransferase dimerisation domain-containing protein</fullName>
    </recommendedName>
</protein>
<gene>
    <name evidence="2" type="ORF">HU200_067843</name>
</gene>
<dbReference type="InterPro" id="IPR012967">
    <property type="entry name" value="COMT_dimerisation"/>
</dbReference>
<dbReference type="Gene3D" id="1.10.10.10">
    <property type="entry name" value="Winged helix-like DNA-binding domain superfamily/Winged helix DNA-binding domain"/>
    <property type="match status" value="1"/>
</dbReference>
<keyword evidence="3" id="KW-1185">Reference proteome</keyword>
<organism evidence="2 3">
    <name type="scientific">Digitaria exilis</name>
    <dbReference type="NCBI Taxonomy" id="1010633"/>
    <lineage>
        <taxon>Eukaryota</taxon>
        <taxon>Viridiplantae</taxon>
        <taxon>Streptophyta</taxon>
        <taxon>Embryophyta</taxon>
        <taxon>Tracheophyta</taxon>
        <taxon>Spermatophyta</taxon>
        <taxon>Magnoliopsida</taxon>
        <taxon>Liliopsida</taxon>
        <taxon>Poales</taxon>
        <taxon>Poaceae</taxon>
        <taxon>PACMAD clade</taxon>
        <taxon>Panicoideae</taxon>
        <taxon>Panicodae</taxon>
        <taxon>Paniceae</taxon>
        <taxon>Anthephorinae</taxon>
        <taxon>Digitaria</taxon>
    </lineage>
</organism>
<dbReference type="Proteomes" id="UP000636709">
    <property type="component" value="Unassembled WGS sequence"/>
</dbReference>
<sequence>MALDVRRAWHSTAIHRLGGAASPADLITALSLPSAKLPFLRRLLRLLGASGIFNVDKSTGEEILLHQPHFLPLGGWHP</sequence>
<dbReference type="AlphaFoldDB" id="A0A835A5C7"/>
<evidence type="ECO:0000313" key="3">
    <source>
        <dbReference type="Proteomes" id="UP000636709"/>
    </source>
</evidence>
<dbReference type="InterPro" id="IPR036390">
    <property type="entry name" value="WH_DNA-bd_sf"/>
</dbReference>
<comment type="caution">
    <text evidence="2">The sequence shown here is derived from an EMBL/GenBank/DDBJ whole genome shotgun (WGS) entry which is preliminary data.</text>
</comment>
<dbReference type="InterPro" id="IPR036388">
    <property type="entry name" value="WH-like_DNA-bd_sf"/>
</dbReference>
<evidence type="ECO:0000313" key="2">
    <source>
        <dbReference type="EMBL" id="KAF8641412.1"/>
    </source>
</evidence>
<reference evidence="2" key="1">
    <citation type="submission" date="2020-07" db="EMBL/GenBank/DDBJ databases">
        <title>Genome sequence and genetic diversity analysis of an under-domesticated orphan crop, white fonio (Digitaria exilis).</title>
        <authorList>
            <person name="Bennetzen J.L."/>
            <person name="Chen S."/>
            <person name="Ma X."/>
            <person name="Wang X."/>
            <person name="Yssel A.E.J."/>
            <person name="Chaluvadi S.R."/>
            <person name="Johnson M."/>
            <person name="Gangashetty P."/>
            <person name="Hamidou F."/>
            <person name="Sanogo M.D."/>
            <person name="Zwaenepoel A."/>
            <person name="Wallace J."/>
            <person name="Van De Peer Y."/>
            <person name="Van Deynze A."/>
        </authorList>
    </citation>
    <scope>NUCLEOTIDE SEQUENCE</scope>
    <source>
        <tissue evidence="2">Leaves</tissue>
    </source>
</reference>
<dbReference type="EMBL" id="JACEFO010003326">
    <property type="protein sequence ID" value="KAF8641412.1"/>
    <property type="molecule type" value="Genomic_DNA"/>
</dbReference>
<evidence type="ECO:0000259" key="1">
    <source>
        <dbReference type="Pfam" id="PF08100"/>
    </source>
</evidence>
<proteinExistence type="predicted"/>
<name>A0A835A5C7_9POAL</name>
<accession>A0A835A5C7</accession>
<feature type="domain" description="O-methyltransferase dimerisation" evidence="1">
    <location>
        <begin position="13"/>
        <end position="61"/>
    </location>
</feature>
<dbReference type="SUPFAM" id="SSF46785">
    <property type="entry name" value="Winged helix' DNA-binding domain"/>
    <property type="match status" value="1"/>
</dbReference>
<dbReference type="Pfam" id="PF08100">
    <property type="entry name" value="Dimerisation"/>
    <property type="match status" value="1"/>
</dbReference>